<dbReference type="InterPro" id="IPR036388">
    <property type="entry name" value="WH-like_DNA-bd_sf"/>
</dbReference>
<evidence type="ECO:0000313" key="7">
    <source>
        <dbReference type="EMBL" id="KAF5944250.1"/>
    </source>
</evidence>
<dbReference type="Gene3D" id="3.40.50.300">
    <property type="entry name" value="P-loop containing nucleotide triphosphate hydrolases"/>
    <property type="match status" value="1"/>
</dbReference>
<reference evidence="7 8" key="2">
    <citation type="submission" date="2020-07" db="EMBL/GenBank/DDBJ databases">
        <title>Genome assembly of wild tea tree DASZ reveals pedigree and selection history of tea varieties.</title>
        <authorList>
            <person name="Zhang W."/>
        </authorList>
    </citation>
    <scope>NUCLEOTIDE SEQUENCE [LARGE SCALE GENOMIC DNA]</scope>
    <source>
        <strain evidence="8">cv. G240</strain>
        <tissue evidence="7">Leaf</tissue>
    </source>
</reference>
<keyword evidence="5" id="KW-0547">Nucleotide-binding</keyword>
<dbReference type="InterPro" id="IPR027417">
    <property type="entry name" value="P-loop_NTPase"/>
</dbReference>
<keyword evidence="4" id="KW-0611">Plant defense</keyword>
<evidence type="ECO:0000256" key="2">
    <source>
        <dbReference type="ARBA" id="ARBA00022614"/>
    </source>
</evidence>
<dbReference type="PANTHER" id="PTHR33463">
    <property type="entry name" value="NB-ARC DOMAIN-CONTAINING PROTEIN-RELATED"/>
    <property type="match status" value="1"/>
</dbReference>
<keyword evidence="2" id="KW-0433">Leucine-rich repeat</keyword>
<protein>
    <recommendedName>
        <fullName evidence="6">NB-ARC domain-containing protein</fullName>
    </recommendedName>
</protein>
<accession>A0A7J7GUB9</accession>
<reference evidence="8" key="1">
    <citation type="journal article" date="2020" name="Nat. Commun.">
        <title>Genome assembly of wild tea tree DASZ reveals pedigree and selection history of tea varieties.</title>
        <authorList>
            <person name="Zhang W."/>
            <person name="Zhang Y."/>
            <person name="Qiu H."/>
            <person name="Guo Y."/>
            <person name="Wan H."/>
            <person name="Zhang X."/>
            <person name="Scossa F."/>
            <person name="Alseekh S."/>
            <person name="Zhang Q."/>
            <person name="Wang P."/>
            <person name="Xu L."/>
            <person name="Schmidt M.H."/>
            <person name="Jia X."/>
            <person name="Li D."/>
            <person name="Zhu A."/>
            <person name="Guo F."/>
            <person name="Chen W."/>
            <person name="Ni D."/>
            <person name="Usadel B."/>
            <person name="Fernie A.R."/>
            <person name="Wen W."/>
        </authorList>
    </citation>
    <scope>NUCLEOTIDE SEQUENCE [LARGE SCALE GENOMIC DNA]</scope>
    <source>
        <strain evidence="8">cv. G240</strain>
    </source>
</reference>
<evidence type="ECO:0000256" key="4">
    <source>
        <dbReference type="ARBA" id="ARBA00022821"/>
    </source>
</evidence>
<keyword evidence="5" id="KW-0067">ATP-binding</keyword>
<name>A0A7J7GUB9_CAMSI</name>
<dbReference type="GO" id="GO:0043531">
    <property type="term" value="F:ADP binding"/>
    <property type="evidence" value="ECO:0007669"/>
    <property type="project" value="InterPro"/>
</dbReference>
<dbReference type="InterPro" id="IPR050905">
    <property type="entry name" value="Plant_NBS-LRR"/>
</dbReference>
<dbReference type="EMBL" id="JACBKZ010000008">
    <property type="protein sequence ID" value="KAF5944250.1"/>
    <property type="molecule type" value="Genomic_DNA"/>
</dbReference>
<feature type="domain" description="NB-ARC" evidence="6">
    <location>
        <begin position="2"/>
        <end position="114"/>
    </location>
</feature>
<sequence>MVVVSQNPDIERIQDQIACTLGFTRLIDPPNEIEKANILKDVKKILVILDDVWAKLNLVVVGIPFGDDHQGCKIIITTRREQVYSSMGMERERINIVHFDVLFEEDSWDLFRKNYGNVVDSNMVNAIANEVCKECGGLPMALVTVGSAMKGKDDPDLWNKAARELRKSVPTNIESVDQQVYRSLKLSYDHLQDEEAKACFLVCYLFPRDFNILIEGLVQYEMGLRLFKNVDTVQEARGRAKSMINNLIDSCLLLVSDERGCIKMHDLVCDVAIVIGSSKYFVRAGCSLKDWPMDCLDQ</sequence>
<keyword evidence="8" id="KW-1185">Reference proteome</keyword>
<evidence type="ECO:0000259" key="6">
    <source>
        <dbReference type="Pfam" id="PF00931"/>
    </source>
</evidence>
<dbReference type="Gene3D" id="1.10.10.10">
    <property type="entry name" value="Winged helix-like DNA-binding domain superfamily/Winged helix DNA-binding domain"/>
    <property type="match status" value="1"/>
</dbReference>
<proteinExistence type="inferred from homology"/>
<dbReference type="Proteomes" id="UP000593564">
    <property type="component" value="Unassembled WGS sequence"/>
</dbReference>
<dbReference type="GO" id="GO:0006952">
    <property type="term" value="P:defense response"/>
    <property type="evidence" value="ECO:0007669"/>
    <property type="project" value="UniProtKB-KW"/>
</dbReference>
<comment type="caution">
    <text evidence="7">The sequence shown here is derived from an EMBL/GenBank/DDBJ whole genome shotgun (WGS) entry which is preliminary data.</text>
</comment>
<dbReference type="InterPro" id="IPR002182">
    <property type="entry name" value="NB-ARC"/>
</dbReference>
<dbReference type="Pfam" id="PF00931">
    <property type="entry name" value="NB-ARC"/>
    <property type="match status" value="1"/>
</dbReference>
<dbReference type="PANTHER" id="PTHR33463:SF198">
    <property type="entry name" value="RPP4C3"/>
    <property type="match status" value="1"/>
</dbReference>
<comment type="similarity">
    <text evidence="1">Belongs to the disease resistance NB-LRR family.</text>
</comment>
<dbReference type="GO" id="GO:0005524">
    <property type="term" value="F:ATP binding"/>
    <property type="evidence" value="ECO:0007669"/>
    <property type="project" value="UniProtKB-KW"/>
</dbReference>
<evidence type="ECO:0000256" key="3">
    <source>
        <dbReference type="ARBA" id="ARBA00022737"/>
    </source>
</evidence>
<keyword evidence="3" id="KW-0677">Repeat</keyword>
<gene>
    <name evidence="7" type="ORF">HYC85_018327</name>
</gene>
<dbReference type="SUPFAM" id="SSF52540">
    <property type="entry name" value="P-loop containing nucleoside triphosphate hydrolases"/>
    <property type="match status" value="1"/>
</dbReference>
<evidence type="ECO:0000256" key="1">
    <source>
        <dbReference type="ARBA" id="ARBA00008894"/>
    </source>
</evidence>
<evidence type="ECO:0000256" key="5">
    <source>
        <dbReference type="ARBA" id="ARBA00022840"/>
    </source>
</evidence>
<dbReference type="PRINTS" id="PR00364">
    <property type="entry name" value="DISEASERSIST"/>
</dbReference>
<evidence type="ECO:0000313" key="8">
    <source>
        <dbReference type="Proteomes" id="UP000593564"/>
    </source>
</evidence>
<dbReference type="AlphaFoldDB" id="A0A7J7GUB9"/>
<dbReference type="Gene3D" id="1.10.8.430">
    <property type="entry name" value="Helical domain of apoptotic protease-activating factors"/>
    <property type="match status" value="1"/>
</dbReference>
<dbReference type="InterPro" id="IPR042197">
    <property type="entry name" value="Apaf_helical"/>
</dbReference>
<organism evidence="7 8">
    <name type="scientific">Camellia sinensis</name>
    <name type="common">Tea plant</name>
    <name type="synonym">Thea sinensis</name>
    <dbReference type="NCBI Taxonomy" id="4442"/>
    <lineage>
        <taxon>Eukaryota</taxon>
        <taxon>Viridiplantae</taxon>
        <taxon>Streptophyta</taxon>
        <taxon>Embryophyta</taxon>
        <taxon>Tracheophyta</taxon>
        <taxon>Spermatophyta</taxon>
        <taxon>Magnoliopsida</taxon>
        <taxon>eudicotyledons</taxon>
        <taxon>Gunneridae</taxon>
        <taxon>Pentapetalae</taxon>
        <taxon>asterids</taxon>
        <taxon>Ericales</taxon>
        <taxon>Theaceae</taxon>
        <taxon>Camellia</taxon>
    </lineage>
</organism>